<dbReference type="InterPro" id="IPR016187">
    <property type="entry name" value="CTDL_fold"/>
</dbReference>
<evidence type="ECO:0000313" key="4">
    <source>
        <dbReference type="Proteomes" id="UP000005408"/>
    </source>
</evidence>
<dbReference type="InterPro" id="IPR018378">
    <property type="entry name" value="C-type_lectin_CS"/>
</dbReference>
<dbReference type="Gene3D" id="3.10.100.10">
    <property type="entry name" value="Mannose-Binding Protein A, subunit A"/>
    <property type="match status" value="1"/>
</dbReference>
<evidence type="ECO:0000259" key="2">
    <source>
        <dbReference type="PROSITE" id="PS50041"/>
    </source>
</evidence>
<organism evidence="3 4">
    <name type="scientific">Magallana gigas</name>
    <name type="common">Pacific oyster</name>
    <name type="synonym">Crassostrea gigas</name>
    <dbReference type="NCBI Taxonomy" id="29159"/>
    <lineage>
        <taxon>Eukaryota</taxon>
        <taxon>Metazoa</taxon>
        <taxon>Spiralia</taxon>
        <taxon>Lophotrochozoa</taxon>
        <taxon>Mollusca</taxon>
        <taxon>Bivalvia</taxon>
        <taxon>Autobranchia</taxon>
        <taxon>Pteriomorphia</taxon>
        <taxon>Ostreida</taxon>
        <taxon>Ostreoidea</taxon>
        <taxon>Ostreidae</taxon>
        <taxon>Magallana</taxon>
    </lineage>
</organism>
<dbReference type="AlphaFoldDB" id="A0A8W8M961"/>
<accession>A0A8W8M961</accession>
<dbReference type="SUPFAM" id="SSF56436">
    <property type="entry name" value="C-type lectin-like"/>
    <property type="match status" value="1"/>
</dbReference>
<proteinExistence type="predicted"/>
<dbReference type="PROSITE" id="PS50041">
    <property type="entry name" value="C_TYPE_LECTIN_2"/>
    <property type="match status" value="1"/>
</dbReference>
<dbReference type="EnsemblMetazoa" id="G31647.4">
    <property type="protein sequence ID" value="G31647.4:cds"/>
    <property type="gene ID" value="G31647"/>
</dbReference>
<reference evidence="3" key="1">
    <citation type="submission" date="2022-08" db="UniProtKB">
        <authorList>
            <consortium name="EnsemblMetazoa"/>
        </authorList>
    </citation>
    <scope>IDENTIFICATION</scope>
    <source>
        <strain evidence="3">05x7-T-G4-1.051#20</strain>
    </source>
</reference>
<dbReference type="InterPro" id="IPR016186">
    <property type="entry name" value="C-type_lectin-like/link_sf"/>
</dbReference>
<dbReference type="PANTHER" id="PTHR22803">
    <property type="entry name" value="MANNOSE, PHOSPHOLIPASE, LECTIN RECEPTOR RELATED"/>
    <property type="match status" value="1"/>
</dbReference>
<protein>
    <recommendedName>
        <fullName evidence="2">C-type lectin domain-containing protein</fullName>
    </recommendedName>
</protein>
<evidence type="ECO:0000313" key="3">
    <source>
        <dbReference type="EnsemblMetazoa" id="G31647.4:cds"/>
    </source>
</evidence>
<dbReference type="InterPro" id="IPR001304">
    <property type="entry name" value="C-type_lectin-like"/>
</dbReference>
<dbReference type="SMART" id="SM00034">
    <property type="entry name" value="CLECT"/>
    <property type="match status" value="1"/>
</dbReference>
<name>A0A8W8M961_MAGGI</name>
<keyword evidence="1" id="KW-1015">Disulfide bond</keyword>
<dbReference type="Proteomes" id="UP000005408">
    <property type="component" value="Unassembled WGS sequence"/>
</dbReference>
<dbReference type="Pfam" id="PF00059">
    <property type="entry name" value="Lectin_C"/>
    <property type="match status" value="1"/>
</dbReference>
<sequence length="182" mass="20560">MLPSGMCFDRNKACSIIFISVNTLRSVIIVFSAFSSVISQPAPCPHGWVNRGRLCYAFITDKPDGRTEAESFCNLLHSQLVEIETVVEDEFLRVHLMDNKLTGAFWIGMTDILVEGEWVWMSAQTTPHYTNWWPGQPDNYHAEDCASLDSGYSFKWNDAPCLSKINFICEKESSHGEENVIG</sequence>
<evidence type="ECO:0000256" key="1">
    <source>
        <dbReference type="ARBA" id="ARBA00023157"/>
    </source>
</evidence>
<feature type="domain" description="C-type lectin" evidence="2">
    <location>
        <begin position="51"/>
        <end position="170"/>
    </location>
</feature>
<dbReference type="PROSITE" id="PS00615">
    <property type="entry name" value="C_TYPE_LECTIN_1"/>
    <property type="match status" value="1"/>
</dbReference>
<keyword evidence="4" id="KW-1185">Reference proteome</keyword>
<dbReference type="CDD" id="cd00037">
    <property type="entry name" value="CLECT"/>
    <property type="match status" value="1"/>
</dbReference>
<dbReference type="InterPro" id="IPR050111">
    <property type="entry name" value="C-type_lectin/snaclec_domain"/>
</dbReference>